<protein>
    <submittedName>
        <fullName evidence="3">Hypp2748 protein</fullName>
    </submittedName>
</protein>
<feature type="compositionally biased region" description="Acidic residues" evidence="2">
    <location>
        <begin position="363"/>
        <end position="379"/>
    </location>
</feature>
<sequence>MTSESKEVASGGGRKMKHVSFPTLSRVREEKLRPHLASKKLLRRDTTSLQETLYVLHELFLTKQEDISPLMREFSKLLKLAQEQAEVAEDDLVRTSFHNAELEMLFTDYKLQADDAKVQHGRAILELHQEKKRCAQKNLQVDDLRAQVAVLKAGGVCFGSRDESRSHISTVEAEELAFRIAELEALLEEQRNENTLLKAQLQQTPMSEEEASLTTDTKLQGDSFLPEYLLSCCLSPWEEEEEETDEEEEEEEERDEEEEEEEESLTDDTKQQGDSFLPEHLLSHCPSPGKEEEAGEEEESLTDDTKQQGDSFLPEHLLSHCPSPGKEEEEEEEEESLTDDTKQQGDSFLPEHLLSHCPSPGKEEEEGEEEESLTDDTEQQGDSFLPEHLLARCPSPYGDEENLTSDMNMDIAPLLEELLINSSSSLPADSVSALDQQSKDILCLSEMLSSSSAAGLTALSNGGQTESPNPKMATSQASARKETCGELLQSILQEAQQILSLTTEKLSTSSPHHDKTGPIKVQRGKVVKTELPAEASYWTAAEPLQGSCCYTSTCISSNKDITVYRQL</sequence>
<feature type="coiled-coil region" evidence="1">
    <location>
        <begin position="173"/>
        <end position="200"/>
    </location>
</feature>
<dbReference type="OrthoDB" id="10162478at2759"/>
<dbReference type="InterPro" id="IPR038856">
    <property type="entry name" value="DEDD/DEDD2"/>
</dbReference>
<gene>
    <name evidence="3" type="primary">Hypp2748</name>
    <name evidence="3" type="ORF">BLAG_LOCUS18308</name>
</gene>
<dbReference type="PANTHER" id="PTHR15205">
    <property type="entry name" value="DEATH EFFECTOR DOMAIN-CONTAINING PROTEIN"/>
    <property type="match status" value="1"/>
</dbReference>
<name>A0A8K0EUC8_BRALA</name>
<organism evidence="3 4">
    <name type="scientific">Branchiostoma lanceolatum</name>
    <name type="common">Common lancelet</name>
    <name type="synonym">Amphioxus lanceolatum</name>
    <dbReference type="NCBI Taxonomy" id="7740"/>
    <lineage>
        <taxon>Eukaryota</taxon>
        <taxon>Metazoa</taxon>
        <taxon>Chordata</taxon>
        <taxon>Cephalochordata</taxon>
        <taxon>Leptocardii</taxon>
        <taxon>Amphioxiformes</taxon>
        <taxon>Branchiostomatidae</taxon>
        <taxon>Branchiostoma</taxon>
    </lineage>
</organism>
<proteinExistence type="predicted"/>
<dbReference type="EMBL" id="OV696689">
    <property type="protein sequence ID" value="CAH1263698.1"/>
    <property type="molecule type" value="Genomic_DNA"/>
</dbReference>
<reference evidence="3" key="1">
    <citation type="submission" date="2022-01" db="EMBL/GenBank/DDBJ databases">
        <authorList>
            <person name="Braso-Vives M."/>
        </authorList>
    </citation>
    <scope>NUCLEOTIDE SEQUENCE</scope>
</reference>
<evidence type="ECO:0000256" key="1">
    <source>
        <dbReference type="SAM" id="Coils"/>
    </source>
</evidence>
<evidence type="ECO:0000313" key="4">
    <source>
        <dbReference type="Proteomes" id="UP000838412"/>
    </source>
</evidence>
<feature type="region of interest" description="Disordered" evidence="2">
    <location>
        <begin position="237"/>
        <end position="400"/>
    </location>
</feature>
<accession>A0A8K0EUC8</accession>
<feature type="compositionally biased region" description="Acidic residues" evidence="2">
    <location>
        <begin position="237"/>
        <end position="266"/>
    </location>
</feature>
<dbReference type="GO" id="GO:0003677">
    <property type="term" value="F:DNA binding"/>
    <property type="evidence" value="ECO:0007669"/>
    <property type="project" value="TreeGrafter"/>
</dbReference>
<feature type="region of interest" description="Disordered" evidence="2">
    <location>
        <begin position="1"/>
        <end position="22"/>
    </location>
</feature>
<evidence type="ECO:0000313" key="3">
    <source>
        <dbReference type="EMBL" id="CAH1263698.1"/>
    </source>
</evidence>
<feature type="compositionally biased region" description="Acidic residues" evidence="2">
    <location>
        <begin position="327"/>
        <end position="338"/>
    </location>
</feature>
<dbReference type="PANTHER" id="PTHR15205:SF0">
    <property type="entry name" value="DED DOMAIN-CONTAINING PROTEIN"/>
    <property type="match status" value="1"/>
</dbReference>
<feature type="compositionally biased region" description="Acidic residues" evidence="2">
    <location>
        <begin position="293"/>
        <end position="302"/>
    </location>
</feature>
<evidence type="ECO:0000256" key="2">
    <source>
        <dbReference type="SAM" id="MobiDB-lite"/>
    </source>
</evidence>
<keyword evidence="1" id="KW-0175">Coiled coil</keyword>
<feature type="region of interest" description="Disordered" evidence="2">
    <location>
        <begin position="200"/>
        <end position="220"/>
    </location>
</feature>
<dbReference type="AlphaFoldDB" id="A0A8K0EUC8"/>
<keyword evidence="4" id="KW-1185">Reference proteome</keyword>
<dbReference type="GO" id="GO:0008625">
    <property type="term" value="P:extrinsic apoptotic signaling pathway via death domain receptors"/>
    <property type="evidence" value="ECO:0007669"/>
    <property type="project" value="TreeGrafter"/>
</dbReference>
<dbReference type="GO" id="GO:0005730">
    <property type="term" value="C:nucleolus"/>
    <property type="evidence" value="ECO:0007669"/>
    <property type="project" value="TreeGrafter"/>
</dbReference>
<dbReference type="Proteomes" id="UP000838412">
    <property type="component" value="Chromosome 4"/>
</dbReference>